<sequence length="500" mass="54196">MKISTTTLALTALAADLVAAGNIKPSCQCCSALATNPSLVGKVWTPDDERYDARLKEYYSANAAQAPWCMVLPESTEDVSTLMKVLTEHSCPFGMRSGAHTAFQGGNGIKDGVTVDFGHLNATTYDETTQIASMNPGQTWGDAYKVLADYSVVAIGGRADVVGIGGFTTGGGYSFHTGVRGFACDNVVNFEVVLGDGSIVNANAEENHDLWVALKGGSGNFGFVTRIDQKVWPSSEIYANLNSYSIDKRPAVRQRYYDFVNKQDDEPESQVIGAMSYANGAWACAIIMSNIDAEISDVFDPFFEIESTTSIPATGPAHEVVPIFTGPTPLGLYANWQTGMVDHNLEIMEAMDEIVFEYFNKAIGLVEDGENKIQLIWQWQPVTQGIVDVMQKQGGNALGLDATVLDGPVIMYNIVFTADTEETQAATLPTIFALNKAILAKADELGHNKHWQFLNYAHGSQDPISHYGAENIALMKAVSAKYDQGQVFQNLRQTGFKLPA</sequence>
<reference evidence="7" key="1">
    <citation type="journal article" date="2021" name="IMA Fungus">
        <title>Genomic characterization of three marine fungi, including Emericellopsis atlantica sp. nov. with signatures of a generalist lifestyle and marine biomass degradation.</title>
        <authorList>
            <person name="Hagestad O.C."/>
            <person name="Hou L."/>
            <person name="Andersen J.H."/>
            <person name="Hansen E.H."/>
            <person name="Altermark B."/>
            <person name="Li C."/>
            <person name="Kuhnert E."/>
            <person name="Cox R.J."/>
            <person name="Crous P.W."/>
            <person name="Spatafora J.W."/>
            <person name="Lail K."/>
            <person name="Amirebrahimi M."/>
            <person name="Lipzen A."/>
            <person name="Pangilinan J."/>
            <person name="Andreopoulos W."/>
            <person name="Hayes R.D."/>
            <person name="Ng V."/>
            <person name="Grigoriev I.V."/>
            <person name="Jackson S.A."/>
            <person name="Sutton T.D.S."/>
            <person name="Dobson A.D.W."/>
            <person name="Rama T."/>
        </authorList>
    </citation>
    <scope>NUCLEOTIDE SEQUENCE</scope>
    <source>
        <strain evidence="7">TS7</strain>
    </source>
</reference>
<keyword evidence="4" id="KW-0560">Oxidoreductase</keyword>
<dbReference type="AlphaFoldDB" id="A0A9P7ZVV6"/>
<dbReference type="EMBL" id="MU251242">
    <property type="protein sequence ID" value="KAG9258802.1"/>
    <property type="molecule type" value="Genomic_DNA"/>
</dbReference>
<dbReference type="InterPro" id="IPR050416">
    <property type="entry name" value="FAD-linked_Oxidoreductase"/>
</dbReference>
<organism evidence="7 8">
    <name type="scientific">Emericellopsis atlantica</name>
    <dbReference type="NCBI Taxonomy" id="2614577"/>
    <lineage>
        <taxon>Eukaryota</taxon>
        <taxon>Fungi</taxon>
        <taxon>Dikarya</taxon>
        <taxon>Ascomycota</taxon>
        <taxon>Pezizomycotina</taxon>
        <taxon>Sordariomycetes</taxon>
        <taxon>Hypocreomycetidae</taxon>
        <taxon>Hypocreales</taxon>
        <taxon>Bionectriaceae</taxon>
        <taxon>Emericellopsis</taxon>
    </lineage>
</organism>
<keyword evidence="2" id="KW-0285">Flavoprotein</keyword>
<dbReference type="OrthoDB" id="2151789at2759"/>
<keyword evidence="5" id="KW-0732">Signal</keyword>
<dbReference type="GO" id="GO:0016491">
    <property type="term" value="F:oxidoreductase activity"/>
    <property type="evidence" value="ECO:0007669"/>
    <property type="project" value="UniProtKB-KW"/>
</dbReference>
<feature type="chain" id="PRO_5040336448" description="FAD-binding PCMH-type domain-containing protein" evidence="5">
    <location>
        <begin position="21"/>
        <end position="500"/>
    </location>
</feature>
<evidence type="ECO:0000256" key="1">
    <source>
        <dbReference type="ARBA" id="ARBA00005466"/>
    </source>
</evidence>
<evidence type="ECO:0000313" key="8">
    <source>
        <dbReference type="Proteomes" id="UP000887229"/>
    </source>
</evidence>
<dbReference type="InterPro" id="IPR006094">
    <property type="entry name" value="Oxid_FAD_bind_N"/>
</dbReference>
<evidence type="ECO:0000256" key="4">
    <source>
        <dbReference type="ARBA" id="ARBA00023002"/>
    </source>
</evidence>
<dbReference type="PANTHER" id="PTHR42973:SF53">
    <property type="entry name" value="FAD-BINDING PCMH-TYPE DOMAIN-CONTAINING PROTEIN-RELATED"/>
    <property type="match status" value="1"/>
</dbReference>
<dbReference type="SUPFAM" id="SSF56176">
    <property type="entry name" value="FAD-binding/transporter-associated domain-like"/>
    <property type="match status" value="1"/>
</dbReference>
<comment type="caution">
    <text evidence="7">The sequence shown here is derived from an EMBL/GenBank/DDBJ whole genome shotgun (WGS) entry which is preliminary data.</text>
</comment>
<proteinExistence type="inferred from homology"/>
<evidence type="ECO:0000256" key="3">
    <source>
        <dbReference type="ARBA" id="ARBA00022827"/>
    </source>
</evidence>
<dbReference type="Pfam" id="PF01565">
    <property type="entry name" value="FAD_binding_4"/>
    <property type="match status" value="1"/>
</dbReference>
<keyword evidence="3" id="KW-0274">FAD</keyword>
<evidence type="ECO:0000256" key="2">
    <source>
        <dbReference type="ARBA" id="ARBA00022630"/>
    </source>
</evidence>
<evidence type="ECO:0000259" key="6">
    <source>
        <dbReference type="PROSITE" id="PS51387"/>
    </source>
</evidence>
<dbReference type="Gene3D" id="3.30.465.10">
    <property type="match status" value="1"/>
</dbReference>
<dbReference type="RefSeq" id="XP_046122726.1">
    <property type="nucleotide sequence ID" value="XM_046265947.1"/>
</dbReference>
<dbReference type="InterPro" id="IPR036318">
    <property type="entry name" value="FAD-bd_PCMH-like_sf"/>
</dbReference>
<dbReference type="GeneID" id="70296850"/>
<gene>
    <name evidence="7" type="ORF">F5Z01DRAFT_684714</name>
</gene>
<feature type="signal peptide" evidence="5">
    <location>
        <begin position="1"/>
        <end position="20"/>
    </location>
</feature>
<dbReference type="GO" id="GO:0071949">
    <property type="term" value="F:FAD binding"/>
    <property type="evidence" value="ECO:0007669"/>
    <property type="project" value="InterPro"/>
</dbReference>
<dbReference type="PROSITE" id="PS51387">
    <property type="entry name" value="FAD_PCMH"/>
    <property type="match status" value="1"/>
</dbReference>
<evidence type="ECO:0000256" key="5">
    <source>
        <dbReference type="SAM" id="SignalP"/>
    </source>
</evidence>
<dbReference type="InterPro" id="IPR016169">
    <property type="entry name" value="FAD-bd_PCMH_sub2"/>
</dbReference>
<name>A0A9P7ZVV6_9HYPO</name>
<accession>A0A9P7ZVV6</accession>
<comment type="similarity">
    <text evidence="1">Belongs to the oxygen-dependent FAD-linked oxidoreductase family.</text>
</comment>
<protein>
    <recommendedName>
        <fullName evidence="6">FAD-binding PCMH-type domain-containing protein</fullName>
    </recommendedName>
</protein>
<keyword evidence="8" id="KW-1185">Reference proteome</keyword>
<evidence type="ECO:0000313" key="7">
    <source>
        <dbReference type="EMBL" id="KAG9258802.1"/>
    </source>
</evidence>
<dbReference type="PANTHER" id="PTHR42973">
    <property type="entry name" value="BINDING OXIDOREDUCTASE, PUTATIVE (AFU_ORTHOLOGUE AFUA_1G17690)-RELATED"/>
    <property type="match status" value="1"/>
</dbReference>
<dbReference type="Proteomes" id="UP000887229">
    <property type="component" value="Unassembled WGS sequence"/>
</dbReference>
<feature type="domain" description="FAD-binding PCMH-type" evidence="6">
    <location>
        <begin position="63"/>
        <end position="234"/>
    </location>
</feature>
<dbReference type="InterPro" id="IPR016166">
    <property type="entry name" value="FAD-bd_PCMH"/>
</dbReference>